<evidence type="ECO:0000313" key="1">
    <source>
        <dbReference type="EMBL" id="VDD63759.1"/>
    </source>
</evidence>
<proteinExistence type="predicted"/>
<protein>
    <submittedName>
        <fullName evidence="1">Uncharacterized protein</fullName>
    </submittedName>
</protein>
<accession>A0A3P6HCW4</accession>
<organism evidence="1">
    <name type="scientific">Brassica oleracea</name>
    <name type="common">Wild cabbage</name>
    <dbReference type="NCBI Taxonomy" id="3712"/>
    <lineage>
        <taxon>Eukaryota</taxon>
        <taxon>Viridiplantae</taxon>
        <taxon>Streptophyta</taxon>
        <taxon>Embryophyta</taxon>
        <taxon>Tracheophyta</taxon>
        <taxon>Spermatophyta</taxon>
        <taxon>Magnoliopsida</taxon>
        <taxon>eudicotyledons</taxon>
        <taxon>Gunneridae</taxon>
        <taxon>Pentapetalae</taxon>
        <taxon>rosids</taxon>
        <taxon>malvids</taxon>
        <taxon>Brassicales</taxon>
        <taxon>Brassicaceae</taxon>
        <taxon>Brassiceae</taxon>
        <taxon>Brassica</taxon>
    </lineage>
</organism>
<reference evidence="1" key="1">
    <citation type="submission" date="2018-11" db="EMBL/GenBank/DDBJ databases">
        <authorList>
            <consortium name="Genoscope - CEA"/>
            <person name="William W."/>
        </authorList>
    </citation>
    <scope>NUCLEOTIDE SEQUENCE</scope>
</reference>
<gene>
    <name evidence="1" type="ORF">BOLC6T39212H</name>
</gene>
<sequence>MCLYSTFYLPRKQFFFLTQSLMISLFNKQCLYIKPRSLTCKVSVRRPQPQVISFSKYEKSEIYLQNEIFKDFSVRYISGTNKNRNKKEED</sequence>
<dbReference type="EMBL" id="LR031880">
    <property type="protein sequence ID" value="VDD63759.1"/>
    <property type="molecule type" value="Genomic_DNA"/>
</dbReference>
<dbReference type="AlphaFoldDB" id="A0A3P6HCW4"/>
<name>A0A3P6HCW4_BRAOL</name>